<dbReference type="PANTHER" id="PTHR45665">
    <property type="entry name" value="AQUAPORIN-8"/>
    <property type="match status" value="1"/>
</dbReference>
<proteinExistence type="predicted"/>
<evidence type="ECO:0000256" key="5">
    <source>
        <dbReference type="ARBA" id="ARBA00022989"/>
    </source>
</evidence>
<evidence type="ECO:0000256" key="3">
    <source>
        <dbReference type="ARBA" id="ARBA00022692"/>
    </source>
</evidence>
<dbReference type="GO" id="GO:0012505">
    <property type="term" value="C:endomembrane system"/>
    <property type="evidence" value="ECO:0007669"/>
    <property type="project" value="UniProtKB-SubCell"/>
</dbReference>
<dbReference type="InterPro" id="IPR034294">
    <property type="entry name" value="Aquaporin_transptr"/>
</dbReference>
<evidence type="ECO:0000256" key="2">
    <source>
        <dbReference type="ARBA" id="ARBA00022448"/>
    </source>
</evidence>
<keyword evidence="4" id="KW-0677">Repeat</keyword>
<evidence type="ECO:0008006" key="9">
    <source>
        <dbReference type="Google" id="ProtNLM"/>
    </source>
</evidence>
<keyword evidence="5 7" id="KW-1133">Transmembrane helix</keyword>
<reference evidence="8" key="1">
    <citation type="journal article" date="2020" name="Nature">
        <title>Giant virus diversity and host interactions through global metagenomics.</title>
        <authorList>
            <person name="Schulz F."/>
            <person name="Roux S."/>
            <person name="Paez-Espino D."/>
            <person name="Jungbluth S."/>
            <person name="Walsh D.A."/>
            <person name="Denef V.J."/>
            <person name="McMahon K.D."/>
            <person name="Konstantinidis K.T."/>
            <person name="Eloe-Fadrosh E.A."/>
            <person name="Kyrpides N.C."/>
            <person name="Woyke T."/>
        </authorList>
    </citation>
    <scope>NUCLEOTIDE SEQUENCE</scope>
    <source>
        <strain evidence="8">GVMAG-M-3300023184-16</strain>
    </source>
</reference>
<dbReference type="InterPro" id="IPR023271">
    <property type="entry name" value="Aquaporin-like"/>
</dbReference>
<dbReference type="EMBL" id="MN740015">
    <property type="protein sequence ID" value="QHT83998.1"/>
    <property type="molecule type" value="Genomic_DNA"/>
</dbReference>
<dbReference type="PANTHER" id="PTHR45665:SF9">
    <property type="entry name" value="AQUAPORIN-8"/>
    <property type="match status" value="1"/>
</dbReference>
<comment type="subcellular location">
    <subcellularLocation>
        <location evidence="1">Endomembrane system</location>
        <topology evidence="1">Multi-pass membrane protein</topology>
    </subcellularLocation>
</comment>
<dbReference type="GO" id="GO:0005737">
    <property type="term" value="C:cytoplasm"/>
    <property type="evidence" value="ECO:0007669"/>
    <property type="project" value="UniProtKB-ARBA"/>
</dbReference>
<keyword evidence="2" id="KW-0813">Transport</keyword>
<organism evidence="8">
    <name type="scientific">viral metagenome</name>
    <dbReference type="NCBI Taxonomy" id="1070528"/>
    <lineage>
        <taxon>unclassified sequences</taxon>
        <taxon>metagenomes</taxon>
        <taxon>organismal metagenomes</taxon>
    </lineage>
</organism>
<name>A0A6C0HTB9_9ZZZZ</name>
<dbReference type="Gene3D" id="1.20.1080.10">
    <property type="entry name" value="Glycerol uptake facilitator protein"/>
    <property type="match status" value="1"/>
</dbReference>
<evidence type="ECO:0000256" key="7">
    <source>
        <dbReference type="SAM" id="Phobius"/>
    </source>
</evidence>
<dbReference type="GO" id="GO:0019755">
    <property type="term" value="P:one-carbon compound transport"/>
    <property type="evidence" value="ECO:0007669"/>
    <property type="project" value="UniProtKB-ARBA"/>
</dbReference>
<feature type="transmembrane region" description="Helical" evidence="7">
    <location>
        <begin position="15"/>
        <end position="39"/>
    </location>
</feature>
<dbReference type="Pfam" id="PF00230">
    <property type="entry name" value="MIP"/>
    <property type="match status" value="1"/>
</dbReference>
<accession>A0A6C0HTB9</accession>
<dbReference type="AlphaFoldDB" id="A0A6C0HTB9"/>
<evidence type="ECO:0000256" key="1">
    <source>
        <dbReference type="ARBA" id="ARBA00004127"/>
    </source>
</evidence>
<evidence type="ECO:0000256" key="4">
    <source>
        <dbReference type="ARBA" id="ARBA00022737"/>
    </source>
</evidence>
<protein>
    <recommendedName>
        <fullName evidence="9">Major intrinsic protein</fullName>
    </recommendedName>
</protein>
<dbReference type="InterPro" id="IPR000425">
    <property type="entry name" value="MIP"/>
</dbReference>
<dbReference type="GO" id="GO:0015250">
    <property type="term" value="F:water channel activity"/>
    <property type="evidence" value="ECO:0007669"/>
    <property type="project" value="TreeGrafter"/>
</dbReference>
<dbReference type="PRINTS" id="PR00783">
    <property type="entry name" value="MINTRINSICP"/>
</dbReference>
<sequence>MNLQNYFVEFFGTMFFVYIVLATGNPLAIGAAFGLTVLLTKNISGGHINPVTTIVMSSAGQIPSSDVIPYCLSQVFGGLFALEIFKQVNHNNSIFDIMTRSPEKEEQGGKKK</sequence>
<evidence type="ECO:0000313" key="8">
    <source>
        <dbReference type="EMBL" id="QHT83998.1"/>
    </source>
</evidence>
<evidence type="ECO:0000256" key="6">
    <source>
        <dbReference type="ARBA" id="ARBA00023136"/>
    </source>
</evidence>
<keyword evidence="6 7" id="KW-0472">Membrane</keyword>
<keyword evidence="3 7" id="KW-0812">Transmembrane</keyword>
<dbReference type="GO" id="GO:0016020">
    <property type="term" value="C:membrane"/>
    <property type="evidence" value="ECO:0007669"/>
    <property type="project" value="InterPro"/>
</dbReference>
<dbReference type="SUPFAM" id="SSF81338">
    <property type="entry name" value="Aquaporin-like"/>
    <property type="match status" value="1"/>
</dbReference>